<dbReference type="Proteomes" id="UP001151081">
    <property type="component" value="Unassembled WGS sequence"/>
</dbReference>
<keyword evidence="2" id="KW-0732">Signal</keyword>
<sequence>MNFTPIRSLARRCLCLGALAMALGACAPPQGTTSTGDPTDPTPDDPPTPAAGPLASLAAPTLDRVTLVPFPGGDVALAGRLSRTAIWR</sequence>
<reference evidence="3 4" key="1">
    <citation type="submission" date="2021-04" db="EMBL/GenBank/DDBJ databases">
        <title>Genome analysis of Polyangium sp.</title>
        <authorList>
            <person name="Li Y."/>
            <person name="Wang J."/>
        </authorList>
    </citation>
    <scope>NUCLEOTIDE SEQUENCE [LARGE SCALE GENOMIC DNA]</scope>
    <source>
        <strain evidence="3 4">SDU14</strain>
    </source>
</reference>
<feature type="chain" id="PRO_5040746433" evidence="2">
    <location>
        <begin position="28"/>
        <end position="88"/>
    </location>
</feature>
<feature type="compositionally biased region" description="Low complexity" evidence="1">
    <location>
        <begin position="27"/>
        <end position="39"/>
    </location>
</feature>
<proteinExistence type="predicted"/>
<protein>
    <submittedName>
        <fullName evidence="3">Uncharacterized protein</fullName>
    </submittedName>
</protein>
<accession>A0A9X3XCB7</accession>
<dbReference type="EMBL" id="JAGTJJ010000064">
    <property type="protein sequence ID" value="MDC3988074.1"/>
    <property type="molecule type" value="Genomic_DNA"/>
</dbReference>
<dbReference type="AlphaFoldDB" id="A0A9X3XCB7"/>
<name>A0A9X3XCB7_9BACT</name>
<gene>
    <name evidence="3" type="ORF">KEG57_46840</name>
</gene>
<keyword evidence="4" id="KW-1185">Reference proteome</keyword>
<evidence type="ECO:0000256" key="1">
    <source>
        <dbReference type="SAM" id="MobiDB-lite"/>
    </source>
</evidence>
<evidence type="ECO:0000256" key="2">
    <source>
        <dbReference type="SAM" id="SignalP"/>
    </source>
</evidence>
<feature type="compositionally biased region" description="Pro residues" evidence="1">
    <location>
        <begin position="40"/>
        <end position="50"/>
    </location>
</feature>
<dbReference type="PROSITE" id="PS51257">
    <property type="entry name" value="PROKAR_LIPOPROTEIN"/>
    <property type="match status" value="1"/>
</dbReference>
<comment type="caution">
    <text evidence="3">The sequence shown here is derived from an EMBL/GenBank/DDBJ whole genome shotgun (WGS) entry which is preliminary data.</text>
</comment>
<feature type="signal peptide" evidence="2">
    <location>
        <begin position="1"/>
        <end position="27"/>
    </location>
</feature>
<dbReference type="RefSeq" id="WP_272425409.1">
    <property type="nucleotide sequence ID" value="NZ_JAGTJJ010000064.1"/>
</dbReference>
<evidence type="ECO:0000313" key="3">
    <source>
        <dbReference type="EMBL" id="MDC3988074.1"/>
    </source>
</evidence>
<organism evidence="3 4">
    <name type="scientific">Polyangium jinanense</name>
    <dbReference type="NCBI Taxonomy" id="2829994"/>
    <lineage>
        <taxon>Bacteria</taxon>
        <taxon>Pseudomonadati</taxon>
        <taxon>Myxococcota</taxon>
        <taxon>Polyangia</taxon>
        <taxon>Polyangiales</taxon>
        <taxon>Polyangiaceae</taxon>
        <taxon>Polyangium</taxon>
    </lineage>
</organism>
<evidence type="ECO:0000313" key="4">
    <source>
        <dbReference type="Proteomes" id="UP001151081"/>
    </source>
</evidence>
<feature type="region of interest" description="Disordered" evidence="1">
    <location>
        <begin position="27"/>
        <end position="55"/>
    </location>
</feature>